<evidence type="ECO:0000256" key="1">
    <source>
        <dbReference type="SAM" id="Coils"/>
    </source>
</evidence>
<dbReference type="AlphaFoldDB" id="D0SHE5"/>
<keyword evidence="1" id="KW-0175">Coiled coil</keyword>
<feature type="domain" description="Bacterial mobilisation" evidence="3">
    <location>
        <begin position="82"/>
        <end position="104"/>
    </location>
</feature>
<name>D0SHE5_ACIJO</name>
<evidence type="ECO:0000259" key="3">
    <source>
        <dbReference type="Pfam" id="PF05713"/>
    </source>
</evidence>
<evidence type="ECO:0000256" key="2">
    <source>
        <dbReference type="SAM" id="MobiDB-lite"/>
    </source>
</evidence>
<gene>
    <name evidence="4" type="ORF">HMPREF0016_03268</name>
</gene>
<dbReference type="HOGENOM" id="CLU_128593_0_0_6"/>
<dbReference type="eggNOG" id="ENOG5031RD7">
    <property type="taxonomic scope" value="Bacteria"/>
</dbReference>
<feature type="coiled-coil region" evidence="1">
    <location>
        <begin position="9"/>
        <end position="36"/>
    </location>
</feature>
<dbReference type="RefSeq" id="WP_005401977.1">
    <property type="nucleotide sequence ID" value="NZ_GG704978.1"/>
</dbReference>
<protein>
    <submittedName>
        <fullName evidence="4">Bacterial mobilization protein MobC</fullName>
    </submittedName>
</protein>
<sequence length="177" mass="20503">MAKDKIKKFRLTDLQLEQLQQQLEKENANFTDFIHSLIEREVMQDAVTVQQHLEKVKPVRTKVKTVVEVVKRYQKTDPALLLELAKIGNNINQIARALNIIKNADPLEQRKLDIFSIFLVLKGIQIELEGIFPSLPKISRQSQERLQKQLKDLQLEEEKTTTEPKSIDLAEVDESAY</sequence>
<organism evidence="4 5">
    <name type="scientific">Acinetobacter johnsonii SH046</name>
    <dbReference type="NCBI Taxonomy" id="575586"/>
    <lineage>
        <taxon>Bacteria</taxon>
        <taxon>Pseudomonadati</taxon>
        <taxon>Pseudomonadota</taxon>
        <taxon>Gammaproteobacteria</taxon>
        <taxon>Moraxellales</taxon>
        <taxon>Moraxellaceae</taxon>
        <taxon>Acinetobacter</taxon>
    </lineage>
</organism>
<dbReference type="Proteomes" id="UP000012047">
    <property type="component" value="Unassembled WGS sequence"/>
</dbReference>
<evidence type="ECO:0000313" key="4">
    <source>
        <dbReference type="EMBL" id="EEY94621.1"/>
    </source>
</evidence>
<feature type="region of interest" description="Disordered" evidence="2">
    <location>
        <begin position="155"/>
        <end position="177"/>
    </location>
</feature>
<dbReference type="Pfam" id="PF05713">
    <property type="entry name" value="MobC"/>
    <property type="match status" value="1"/>
</dbReference>
<evidence type="ECO:0000313" key="5">
    <source>
        <dbReference type="Proteomes" id="UP000012047"/>
    </source>
</evidence>
<dbReference type="InterPro" id="IPR008687">
    <property type="entry name" value="MobC"/>
</dbReference>
<proteinExistence type="predicted"/>
<feature type="compositionally biased region" description="Basic and acidic residues" evidence="2">
    <location>
        <begin position="155"/>
        <end position="168"/>
    </location>
</feature>
<accession>D0SHE5</accession>
<dbReference type="EMBL" id="GG704978">
    <property type="protein sequence ID" value="EEY94621.1"/>
    <property type="molecule type" value="Genomic_DNA"/>
</dbReference>
<reference evidence="5" key="1">
    <citation type="journal article" date="2012" name="PLoS ONE">
        <title>The success of Acinetobacter species; genetic, metabolic and virulence attributes.</title>
        <authorList>
            <person name="Peleg A.Y."/>
            <person name="de Breij A."/>
            <person name="Adams M.D."/>
            <person name="Cerqueira G.M."/>
            <person name="Mocali S."/>
            <person name="Galardini M."/>
            <person name="Nibbering P.H."/>
            <person name="Earl A.M."/>
            <person name="Ward D.V."/>
            <person name="Paterson D.L."/>
            <person name="Seifert H."/>
            <person name="Dijkshoorn L."/>
        </authorList>
    </citation>
    <scope>NUCLEOTIDE SEQUENCE [LARGE SCALE GENOMIC DNA]</scope>
    <source>
        <strain evidence="5">SH046</strain>
    </source>
</reference>